<organism evidence="2 3">
    <name type="scientific">Agrococcus casei LMG 22410</name>
    <dbReference type="NCBI Taxonomy" id="1255656"/>
    <lineage>
        <taxon>Bacteria</taxon>
        <taxon>Bacillati</taxon>
        <taxon>Actinomycetota</taxon>
        <taxon>Actinomycetes</taxon>
        <taxon>Micrococcales</taxon>
        <taxon>Microbacteriaceae</taxon>
        <taxon>Agrococcus</taxon>
    </lineage>
</organism>
<reference evidence="2 3" key="1">
    <citation type="submission" date="2017-02" db="EMBL/GenBank/DDBJ databases">
        <authorList>
            <person name="Peterson S.W."/>
        </authorList>
    </citation>
    <scope>NUCLEOTIDE SEQUENCE [LARGE SCALE GENOMIC DNA]</scope>
    <source>
        <strain evidence="2 3">LMG 22410</strain>
    </source>
</reference>
<evidence type="ECO:0000259" key="1">
    <source>
        <dbReference type="Pfam" id="PF12957"/>
    </source>
</evidence>
<name>A0A1R4FIE6_9MICO</name>
<dbReference type="AlphaFoldDB" id="A0A1R4FIE6"/>
<dbReference type="GeneID" id="303172490"/>
<dbReference type="Pfam" id="PF12957">
    <property type="entry name" value="DUF3846"/>
    <property type="match status" value="1"/>
</dbReference>
<keyword evidence="3" id="KW-1185">Reference proteome</keyword>
<proteinExistence type="predicted"/>
<evidence type="ECO:0000313" key="2">
    <source>
        <dbReference type="EMBL" id="SJM55668.1"/>
    </source>
</evidence>
<accession>A0A1R4FIE6</accession>
<feature type="domain" description="DUF3846" evidence="1">
    <location>
        <begin position="24"/>
        <end position="108"/>
    </location>
</feature>
<dbReference type="OrthoDB" id="5121495at2"/>
<dbReference type="Proteomes" id="UP000195787">
    <property type="component" value="Unassembled WGS sequence"/>
</dbReference>
<sequence>MNTTITGLRVTTDGDVSRIAIPYDAERGIASLETMYELIDCRTVECVTLWDSIDMWADEEGLLTGSPVLNPLATTFASVSSRYFRPIFGNVLLLGSNETTGDTLSLDMDALLNYCQLAPLSDWLPELEHAARAETVPTT</sequence>
<dbReference type="EMBL" id="FUHU01000024">
    <property type="protein sequence ID" value="SJM55668.1"/>
    <property type="molecule type" value="Genomic_DNA"/>
</dbReference>
<gene>
    <name evidence="2" type="ORF">CZ674_04650</name>
</gene>
<dbReference type="InterPro" id="IPR024559">
    <property type="entry name" value="DUF3846"/>
</dbReference>
<dbReference type="RefSeq" id="WP_159456897.1">
    <property type="nucleotide sequence ID" value="NZ_FUHU01000024.1"/>
</dbReference>
<protein>
    <recommendedName>
        <fullName evidence="1">DUF3846 domain-containing protein</fullName>
    </recommendedName>
</protein>
<evidence type="ECO:0000313" key="3">
    <source>
        <dbReference type="Proteomes" id="UP000195787"/>
    </source>
</evidence>